<evidence type="ECO:0000313" key="2">
    <source>
        <dbReference type="EMBL" id="SEB99384.1"/>
    </source>
</evidence>
<accession>A0A1H4NW27</accession>
<feature type="chain" id="PRO_5017295181" description="3-phosphoglycerate kinase" evidence="1">
    <location>
        <begin position="19"/>
        <end position="104"/>
    </location>
</feature>
<feature type="signal peptide" evidence="1">
    <location>
        <begin position="1"/>
        <end position="18"/>
    </location>
</feature>
<reference evidence="3" key="1">
    <citation type="submission" date="2016-10" db="EMBL/GenBank/DDBJ databases">
        <authorList>
            <person name="Varghese N."/>
            <person name="Submissions S."/>
        </authorList>
    </citation>
    <scope>NUCLEOTIDE SEQUENCE [LARGE SCALE GENOMIC DNA]</scope>
    <source>
        <strain evidence="3">DSM 12111</strain>
    </source>
</reference>
<keyword evidence="3" id="KW-1185">Reference proteome</keyword>
<dbReference type="AlphaFoldDB" id="A0A1H4NW27"/>
<sequence length="104" mass="11319">MKKLCCALLACLPLTVMAYPIEVEKQLNGAEVSATTQEIDHNMGGLQLYNYGRSDAKCTAVFRNGPEAPRSRKVSLAAGESNSLAVKFSRSIIKLRVKLTCEIS</sequence>
<name>A0A1H4NW27_PSEAG</name>
<proteinExistence type="predicted"/>
<evidence type="ECO:0000313" key="3">
    <source>
        <dbReference type="Proteomes" id="UP000242849"/>
    </source>
</evidence>
<evidence type="ECO:0008006" key="4">
    <source>
        <dbReference type="Google" id="ProtNLM"/>
    </source>
</evidence>
<gene>
    <name evidence="2" type="ORF">SAMN05421553_0145</name>
</gene>
<keyword evidence="1" id="KW-0732">Signal</keyword>
<organism evidence="2 3">
    <name type="scientific">Pseudomonas anguilliseptica</name>
    <dbReference type="NCBI Taxonomy" id="53406"/>
    <lineage>
        <taxon>Bacteria</taxon>
        <taxon>Pseudomonadati</taxon>
        <taxon>Pseudomonadota</taxon>
        <taxon>Gammaproteobacteria</taxon>
        <taxon>Pseudomonadales</taxon>
        <taxon>Pseudomonadaceae</taxon>
        <taxon>Pseudomonas</taxon>
    </lineage>
</organism>
<dbReference type="OrthoDB" id="6920230at2"/>
<dbReference type="STRING" id="53406.SAMN05421553_0145"/>
<dbReference type="Proteomes" id="UP000242849">
    <property type="component" value="Unassembled WGS sequence"/>
</dbReference>
<protein>
    <recommendedName>
        <fullName evidence="4">3-phosphoglycerate kinase</fullName>
    </recommendedName>
</protein>
<dbReference type="EMBL" id="FNSC01000001">
    <property type="protein sequence ID" value="SEB99384.1"/>
    <property type="molecule type" value="Genomic_DNA"/>
</dbReference>
<evidence type="ECO:0000256" key="1">
    <source>
        <dbReference type="SAM" id="SignalP"/>
    </source>
</evidence>
<dbReference type="RefSeq" id="WP_090375447.1">
    <property type="nucleotide sequence ID" value="NZ_CP156749.1"/>
</dbReference>